<evidence type="ECO:0000256" key="13">
    <source>
        <dbReference type="SAM" id="MobiDB-lite"/>
    </source>
</evidence>
<evidence type="ECO:0000256" key="11">
    <source>
        <dbReference type="ARBA" id="ARBA00049393"/>
    </source>
</evidence>
<dbReference type="OrthoDB" id="258806at2759"/>
<comment type="catalytic activity">
    <reaction evidence="9 12">
        <text>cytidine(4) in tRNA(Pro) + S-adenosyl-L-methionine = 2'-O-methylcytidine(4) in tRNA(Pro) + S-adenosyl-L-homocysteine + H(+)</text>
        <dbReference type="Rhea" id="RHEA:32767"/>
        <dbReference type="Rhea" id="RHEA-COMP:10397"/>
        <dbReference type="Rhea" id="RHEA-COMP:10398"/>
        <dbReference type="ChEBI" id="CHEBI:15378"/>
        <dbReference type="ChEBI" id="CHEBI:57856"/>
        <dbReference type="ChEBI" id="CHEBI:59789"/>
        <dbReference type="ChEBI" id="CHEBI:74495"/>
        <dbReference type="ChEBI" id="CHEBI:82748"/>
        <dbReference type="EC" id="2.1.1.225"/>
    </reaction>
</comment>
<dbReference type="GO" id="GO:0106050">
    <property type="term" value="F:tRNA 2'-O-methyltransferase activity"/>
    <property type="evidence" value="ECO:0007669"/>
    <property type="project" value="UniProtKB-UniRule"/>
</dbReference>
<evidence type="ECO:0000313" key="15">
    <source>
        <dbReference type="EMBL" id="CAH1243038.1"/>
    </source>
</evidence>
<dbReference type="Pfam" id="PF05206">
    <property type="entry name" value="TRM13"/>
    <property type="match status" value="2"/>
</dbReference>
<feature type="region of interest" description="Disordered" evidence="13">
    <location>
        <begin position="301"/>
        <end position="379"/>
    </location>
</feature>
<organism evidence="15 16">
    <name type="scientific">Branchiostoma lanceolatum</name>
    <name type="common">Common lancelet</name>
    <name type="synonym">Amphioxus lanceolatum</name>
    <dbReference type="NCBI Taxonomy" id="7740"/>
    <lineage>
        <taxon>Eukaryota</taxon>
        <taxon>Metazoa</taxon>
        <taxon>Chordata</taxon>
        <taxon>Cephalochordata</taxon>
        <taxon>Leptocardii</taxon>
        <taxon>Amphioxiformes</taxon>
        <taxon>Branchiostomatidae</taxon>
        <taxon>Branchiostoma</taxon>
    </lineage>
</organism>
<dbReference type="Proteomes" id="UP000838412">
    <property type="component" value="Chromosome 13"/>
</dbReference>
<evidence type="ECO:0000256" key="9">
    <source>
        <dbReference type="ARBA" id="ARBA00048165"/>
    </source>
</evidence>
<dbReference type="PANTHER" id="PTHR12998">
    <property type="entry name" value="TRNA:M(4)X MODIFICATION ENZYME TRM13 HOMOLOG"/>
    <property type="match status" value="1"/>
</dbReference>
<evidence type="ECO:0000256" key="8">
    <source>
        <dbReference type="ARBA" id="ARBA00022833"/>
    </source>
</evidence>
<accession>A0A8J9YWK8</accession>
<keyword evidence="8 12" id="KW-0862">Zinc</keyword>
<evidence type="ECO:0000256" key="6">
    <source>
        <dbReference type="ARBA" id="ARBA00022723"/>
    </source>
</evidence>
<comment type="catalytic activity">
    <reaction evidence="11 12">
        <text>adenosine(4) in tRNA(His) + S-adenosyl-L-methionine = 2'-O-methyladenosine(4) in tRNA(His) + S-adenosyl-L-homocysteine + H(+)</text>
        <dbReference type="Rhea" id="RHEA:43196"/>
        <dbReference type="Rhea" id="RHEA-COMP:10401"/>
        <dbReference type="Rhea" id="RHEA-COMP:10402"/>
        <dbReference type="ChEBI" id="CHEBI:15378"/>
        <dbReference type="ChEBI" id="CHEBI:57856"/>
        <dbReference type="ChEBI" id="CHEBI:59789"/>
        <dbReference type="ChEBI" id="CHEBI:74411"/>
        <dbReference type="ChEBI" id="CHEBI:74477"/>
        <dbReference type="EC" id="2.1.1.225"/>
    </reaction>
</comment>
<dbReference type="Pfam" id="PF05253">
    <property type="entry name" value="zf-U11-48K"/>
    <property type="match status" value="1"/>
</dbReference>
<feature type="compositionally biased region" description="Low complexity" evidence="13">
    <location>
        <begin position="320"/>
        <end position="331"/>
    </location>
</feature>
<comment type="catalytic activity">
    <reaction evidence="10 12">
        <text>cytidine(4) in tRNA(Gly)(GCC) + S-adenosyl-L-methionine = 2'-O-methylcytidine(4) in tRNA(Gly)(GCC) + S-adenosyl-L-homocysteine + H(+)</text>
        <dbReference type="Rhea" id="RHEA:43192"/>
        <dbReference type="Rhea" id="RHEA-COMP:10399"/>
        <dbReference type="Rhea" id="RHEA-COMP:10400"/>
        <dbReference type="ChEBI" id="CHEBI:15378"/>
        <dbReference type="ChEBI" id="CHEBI:57856"/>
        <dbReference type="ChEBI" id="CHEBI:59789"/>
        <dbReference type="ChEBI" id="CHEBI:74495"/>
        <dbReference type="ChEBI" id="CHEBI:82748"/>
        <dbReference type="EC" id="2.1.1.225"/>
    </reaction>
</comment>
<feature type="domain" description="CHHC U11-48K-type" evidence="14">
    <location>
        <begin position="64"/>
        <end position="91"/>
    </location>
</feature>
<dbReference type="EMBL" id="OV696698">
    <property type="protein sequence ID" value="CAH1243038.1"/>
    <property type="molecule type" value="Genomic_DNA"/>
</dbReference>
<evidence type="ECO:0000256" key="5">
    <source>
        <dbReference type="ARBA" id="ARBA00022694"/>
    </source>
</evidence>
<dbReference type="InterPro" id="IPR022776">
    <property type="entry name" value="TRM13/UPF0224_CHHC_Znf_dom"/>
</dbReference>
<dbReference type="GO" id="GO:0008270">
    <property type="term" value="F:zinc ion binding"/>
    <property type="evidence" value="ECO:0007669"/>
    <property type="project" value="UniProtKB-KW"/>
</dbReference>
<feature type="region of interest" description="Disordered" evidence="13">
    <location>
        <begin position="434"/>
        <end position="463"/>
    </location>
</feature>
<comment type="similarity">
    <text evidence="1 12">Belongs to the methyltransferase TRM13 family.</text>
</comment>
<dbReference type="AlphaFoldDB" id="A0A8J9YWK8"/>
<comment type="function">
    <text evidence="12">tRNA methylase which 2'-O-methylates cytidine(4) in tRNA(Pro) and tRNA(Gly)(GCC), and adenosine(4) in tRNA(His).</text>
</comment>
<reference evidence="15" key="1">
    <citation type="submission" date="2022-01" db="EMBL/GenBank/DDBJ databases">
        <authorList>
            <person name="Braso-Vives M."/>
        </authorList>
    </citation>
    <scope>NUCLEOTIDE SEQUENCE</scope>
</reference>
<keyword evidence="6 12" id="KW-0479">Metal-binding</keyword>
<evidence type="ECO:0000256" key="1">
    <source>
        <dbReference type="ARBA" id="ARBA00005265"/>
    </source>
</evidence>
<dbReference type="InterPro" id="IPR021721">
    <property type="entry name" value="Znf_CCCH-type_TRM13"/>
</dbReference>
<evidence type="ECO:0000256" key="12">
    <source>
        <dbReference type="RuleBase" id="RU367103"/>
    </source>
</evidence>
<dbReference type="PROSITE" id="PS51800">
    <property type="entry name" value="ZF_CHHC_U11_48K"/>
    <property type="match status" value="1"/>
</dbReference>
<dbReference type="PANTHER" id="PTHR12998:SF0">
    <property type="entry name" value="TRNA:M(4)X MODIFICATION ENZYME TRM13 HOMOLOG"/>
    <property type="match status" value="1"/>
</dbReference>
<dbReference type="GO" id="GO:0030488">
    <property type="term" value="P:tRNA methylation"/>
    <property type="evidence" value="ECO:0007669"/>
    <property type="project" value="InterPro"/>
</dbReference>
<sequence>MFRPSDKIGCSNFKMADQEQKERCAFFLKRKQRFCKLVPGPGKKFCGEHANFAPEDETGGGRKRVSCPLDPNHTCYEDQLKKHLKKCNSRQGPAPLYLQKGVNSGLTCGQNKEEDVKISHHSMSTEELMSFVERVHKAFKASVSNIPEAVLSHRGMKAMLEDPDNGASALKHLKQQASLIGHLDRLDLLKSDVCFIEFGAGRGRLSHYVQMCLPEQATSHFILIDRANTKHKFDKNIRRGEKGPDFERLKVDIEDLNLGLVPSMAEQKGPVAAISKHLCGAATDLTLRCLIETLHCKSRSKEVSPNSSLNKPASRELQVSDSTSQDSSSKDGQLVDGRTSSLVTGTGEQREDLEDVLSTSRTDDNSSPPAKRLKDEDAKNTSHVEGILIALCCHHRCTWSSYVGKGFFSDIGFTEGDFHILRSMSSWATCGFARGQTKNEGGNEEEEKENSEEEGEEEKYEQSKAAAIWTVEEREEIGRQCKRLLDQGRLWYLQQRDFNTQLVHYVEPDVSLENIAIVATRGKPANTT</sequence>
<feature type="compositionally biased region" description="Polar residues" evidence="13">
    <location>
        <begin position="357"/>
        <end position="368"/>
    </location>
</feature>
<dbReference type="EC" id="2.1.1.225" evidence="12"/>
<evidence type="ECO:0000256" key="2">
    <source>
        <dbReference type="ARBA" id="ARBA00022603"/>
    </source>
</evidence>
<keyword evidence="16" id="KW-1185">Reference proteome</keyword>
<keyword evidence="2 12" id="KW-0489">Methyltransferase</keyword>
<evidence type="ECO:0000259" key="14">
    <source>
        <dbReference type="PROSITE" id="PS51800"/>
    </source>
</evidence>
<evidence type="ECO:0000256" key="7">
    <source>
        <dbReference type="ARBA" id="ARBA00022771"/>
    </source>
</evidence>
<keyword evidence="3 12" id="KW-0808">Transferase</keyword>
<feature type="compositionally biased region" description="Acidic residues" evidence="13">
    <location>
        <begin position="442"/>
        <end position="459"/>
    </location>
</feature>
<keyword evidence="4 12" id="KW-0949">S-adenosyl-L-methionine</keyword>
<dbReference type="Pfam" id="PF11722">
    <property type="entry name" value="zf-TRM13_CCCH"/>
    <property type="match status" value="1"/>
</dbReference>
<proteinExistence type="inferred from homology"/>
<keyword evidence="5 12" id="KW-0819">tRNA processing</keyword>
<name>A0A8J9YWK8_BRALA</name>
<gene>
    <name evidence="15" type="primary">TRMT13</name>
    <name evidence="15" type="ORF">BLAG_LOCUS6164</name>
</gene>
<evidence type="ECO:0000256" key="3">
    <source>
        <dbReference type="ARBA" id="ARBA00022679"/>
    </source>
</evidence>
<feature type="compositionally biased region" description="Polar residues" evidence="13">
    <location>
        <begin position="338"/>
        <end position="347"/>
    </location>
</feature>
<evidence type="ECO:0000313" key="16">
    <source>
        <dbReference type="Proteomes" id="UP000838412"/>
    </source>
</evidence>
<evidence type="ECO:0000256" key="10">
    <source>
        <dbReference type="ARBA" id="ARBA00048635"/>
    </source>
</evidence>
<dbReference type="InterPro" id="IPR007871">
    <property type="entry name" value="Methyltransferase_TRM13"/>
</dbReference>
<dbReference type="InterPro" id="IPR039044">
    <property type="entry name" value="Trm13"/>
</dbReference>
<evidence type="ECO:0000256" key="4">
    <source>
        <dbReference type="ARBA" id="ARBA00022691"/>
    </source>
</evidence>
<keyword evidence="7 12" id="KW-0863">Zinc-finger</keyword>
<protein>
    <recommendedName>
        <fullName evidence="12">tRNA:m(4)X modification enzyme TRM13</fullName>
        <ecNumber evidence="12">2.1.1.225</ecNumber>
    </recommendedName>
</protein>